<dbReference type="PANTHER" id="PTHR24320:SF154">
    <property type="entry name" value="OXIDOREDUCTASE, SHORT-CHAIN DEHYDROGENASE_REDUCTASE FAMILY (AFU_ORTHOLOGUE AFUA_2G04560)"/>
    <property type="match status" value="1"/>
</dbReference>
<dbReference type="Proteomes" id="UP000053259">
    <property type="component" value="Unassembled WGS sequence"/>
</dbReference>
<dbReference type="PANTHER" id="PTHR24320">
    <property type="entry name" value="RETINOL DEHYDROGENASE"/>
    <property type="match status" value="1"/>
</dbReference>
<dbReference type="SMART" id="SM00822">
    <property type="entry name" value="PKS_KR"/>
    <property type="match status" value="1"/>
</dbReference>
<dbReference type="InterPro" id="IPR036291">
    <property type="entry name" value="NAD(P)-bd_dom_sf"/>
</dbReference>
<dbReference type="AlphaFoldDB" id="A0A0D2AS86"/>
<dbReference type="InterPro" id="IPR002347">
    <property type="entry name" value="SDR_fam"/>
</dbReference>
<dbReference type="Gene3D" id="3.40.50.720">
    <property type="entry name" value="NAD(P)-binding Rossmann-like Domain"/>
    <property type="match status" value="1"/>
</dbReference>
<dbReference type="InterPro" id="IPR057326">
    <property type="entry name" value="KR_dom"/>
</dbReference>
<name>A0A0D2AS86_9PEZI</name>
<dbReference type="FunCoup" id="A0A0D2AS86">
    <property type="interactions" value="239"/>
</dbReference>
<dbReference type="GeneID" id="27314493"/>
<evidence type="ECO:0000256" key="1">
    <source>
        <dbReference type="ARBA" id="ARBA00006484"/>
    </source>
</evidence>
<evidence type="ECO:0000259" key="3">
    <source>
        <dbReference type="SMART" id="SM00822"/>
    </source>
</evidence>
<dbReference type="PRINTS" id="PR00081">
    <property type="entry name" value="GDHRDH"/>
</dbReference>
<comment type="similarity">
    <text evidence="1">Belongs to the short-chain dehydrogenases/reductases (SDR) family.</text>
</comment>
<gene>
    <name evidence="4" type="ORF">PV09_06520</name>
</gene>
<feature type="domain" description="Ketoreductase" evidence="3">
    <location>
        <begin position="19"/>
        <end position="223"/>
    </location>
</feature>
<dbReference type="SUPFAM" id="SSF51735">
    <property type="entry name" value="NAD(P)-binding Rossmann-fold domains"/>
    <property type="match status" value="1"/>
</dbReference>
<dbReference type="OrthoDB" id="191139at2759"/>
<organism evidence="4 5">
    <name type="scientific">Verruconis gallopava</name>
    <dbReference type="NCBI Taxonomy" id="253628"/>
    <lineage>
        <taxon>Eukaryota</taxon>
        <taxon>Fungi</taxon>
        <taxon>Dikarya</taxon>
        <taxon>Ascomycota</taxon>
        <taxon>Pezizomycotina</taxon>
        <taxon>Dothideomycetes</taxon>
        <taxon>Pleosporomycetidae</taxon>
        <taxon>Venturiales</taxon>
        <taxon>Sympoventuriaceae</taxon>
        <taxon>Verruconis</taxon>
    </lineage>
</organism>
<keyword evidence="2" id="KW-0560">Oxidoreductase</keyword>
<keyword evidence="5" id="KW-1185">Reference proteome</keyword>
<dbReference type="Pfam" id="PF00106">
    <property type="entry name" value="adh_short"/>
    <property type="match status" value="1"/>
</dbReference>
<evidence type="ECO:0000256" key="2">
    <source>
        <dbReference type="ARBA" id="ARBA00023002"/>
    </source>
</evidence>
<dbReference type="InParanoid" id="A0A0D2AS86"/>
<proteinExistence type="inferred from homology"/>
<evidence type="ECO:0000313" key="5">
    <source>
        <dbReference type="Proteomes" id="UP000053259"/>
    </source>
</evidence>
<sequence>MPAIKSFDPEKNIPDLSGKIILVTGGNQGIGKETVLALAQHGPSHLYFTARSTAKAEQTLAELKKRSPDTPVTVITCDLASLASVKKAAQDFLSKSNSLDVLILSAGIMAVPPAQTADGYEIQMGTNHIGHALLTKLLLPTLEQNAKTRDTRIVVVSSSAALMARGIDYGALKTDGKSRTVLGGTQILYCESKLANVYFAQQLAEHYSGITSVSVHPGVVRTHLIESQSTLQKTVIKLSAYITQSGEILTPAQGAYNSLWAATVEKEKLTNGEYYYPVGVPGRKTKVLEDKAASKRLWDWTMEELKSWTL</sequence>
<protein>
    <recommendedName>
        <fullName evidence="3">Ketoreductase domain-containing protein</fullName>
    </recommendedName>
</protein>
<dbReference type="VEuPathDB" id="FungiDB:PV09_06520"/>
<dbReference type="EMBL" id="KN847551">
    <property type="protein sequence ID" value="KIW02014.1"/>
    <property type="molecule type" value="Genomic_DNA"/>
</dbReference>
<dbReference type="GO" id="GO:0016491">
    <property type="term" value="F:oxidoreductase activity"/>
    <property type="evidence" value="ECO:0007669"/>
    <property type="project" value="UniProtKB-KW"/>
</dbReference>
<reference evidence="4 5" key="1">
    <citation type="submission" date="2015-01" db="EMBL/GenBank/DDBJ databases">
        <title>The Genome Sequence of Ochroconis gallopava CBS43764.</title>
        <authorList>
            <consortium name="The Broad Institute Genomics Platform"/>
            <person name="Cuomo C."/>
            <person name="de Hoog S."/>
            <person name="Gorbushina A."/>
            <person name="Stielow B."/>
            <person name="Teixiera M."/>
            <person name="Abouelleil A."/>
            <person name="Chapman S.B."/>
            <person name="Priest M."/>
            <person name="Young S.K."/>
            <person name="Wortman J."/>
            <person name="Nusbaum C."/>
            <person name="Birren B."/>
        </authorList>
    </citation>
    <scope>NUCLEOTIDE SEQUENCE [LARGE SCALE GENOMIC DNA]</scope>
    <source>
        <strain evidence="4 5">CBS 43764</strain>
    </source>
</reference>
<accession>A0A0D2AS86</accession>
<dbReference type="RefSeq" id="XP_016211883.1">
    <property type="nucleotide sequence ID" value="XM_016360171.1"/>
</dbReference>
<dbReference type="STRING" id="253628.A0A0D2AS86"/>
<evidence type="ECO:0000313" key="4">
    <source>
        <dbReference type="EMBL" id="KIW02014.1"/>
    </source>
</evidence>